<dbReference type="eggNOG" id="ENOG5033FA5">
    <property type="taxonomic scope" value="Bacteria"/>
</dbReference>
<keyword evidence="2" id="KW-1185">Reference proteome</keyword>
<proteinExistence type="predicted"/>
<dbReference type="OrthoDB" id="6614981at2"/>
<accession>A0A0A3ZD95</accession>
<organism evidence="1 2">
    <name type="scientific">Erwinia typographi</name>
    <dbReference type="NCBI Taxonomy" id="371042"/>
    <lineage>
        <taxon>Bacteria</taxon>
        <taxon>Pseudomonadati</taxon>
        <taxon>Pseudomonadota</taxon>
        <taxon>Gammaproteobacteria</taxon>
        <taxon>Enterobacterales</taxon>
        <taxon>Erwiniaceae</taxon>
        <taxon>Erwinia</taxon>
    </lineage>
</organism>
<sequence>MDSAKEMARDMLEAINVESTGLLKAVAKGFISFPVSLGYLGYDFMDTEHRRENLEDKHRLARLVKNGAFNRGAIEQVISVSLNNFVALVNSERTAPVVKNISGALVGKMIFTEFTGFKLGETLTSRGVSAFFAGSSVGLLLSLGAETSRAIYTSRYLKGRNPVLHYKLMILGDLDLLYFLVEDIVKPFELACDVGDRNPAEFDKICEFFFGGI</sequence>
<reference evidence="1 2" key="1">
    <citation type="submission" date="2014-10" db="EMBL/GenBank/DDBJ databases">
        <title>Genome sequence of Erwinia typographi M043b.</title>
        <authorList>
            <person name="Chan K.-G."/>
            <person name="Tan W.-S."/>
        </authorList>
    </citation>
    <scope>NUCLEOTIDE SEQUENCE [LARGE SCALE GENOMIC DNA]</scope>
    <source>
        <strain evidence="1 2">M043b</strain>
    </source>
</reference>
<gene>
    <name evidence="1" type="ORF">NG99_02385</name>
</gene>
<dbReference type="Proteomes" id="UP000030351">
    <property type="component" value="Unassembled WGS sequence"/>
</dbReference>
<dbReference type="STRING" id="371042.NG99_02385"/>
<dbReference type="AlphaFoldDB" id="A0A0A3ZD95"/>
<dbReference type="RefSeq" id="WP_034888040.1">
    <property type="nucleotide sequence ID" value="NZ_JRUQ01000008.1"/>
</dbReference>
<comment type="caution">
    <text evidence="1">The sequence shown here is derived from an EMBL/GenBank/DDBJ whole genome shotgun (WGS) entry which is preliminary data.</text>
</comment>
<name>A0A0A3ZD95_9GAMM</name>
<dbReference type="EMBL" id="JRUQ01000008">
    <property type="protein sequence ID" value="KGT95611.1"/>
    <property type="molecule type" value="Genomic_DNA"/>
</dbReference>
<evidence type="ECO:0000313" key="1">
    <source>
        <dbReference type="EMBL" id="KGT95611.1"/>
    </source>
</evidence>
<evidence type="ECO:0000313" key="2">
    <source>
        <dbReference type="Proteomes" id="UP000030351"/>
    </source>
</evidence>
<protein>
    <submittedName>
        <fullName evidence="1">Uncharacterized protein</fullName>
    </submittedName>
</protein>